<keyword evidence="5" id="KW-0175">Coiled coil</keyword>
<keyword evidence="7" id="KW-0812">Transmembrane</keyword>
<dbReference type="GO" id="GO:0004888">
    <property type="term" value="F:transmembrane signaling receptor activity"/>
    <property type="evidence" value="ECO:0007669"/>
    <property type="project" value="InterPro"/>
</dbReference>
<dbReference type="SUPFAM" id="SSF58104">
    <property type="entry name" value="Methyl-accepting chemotaxis protein (MCP) signaling domain"/>
    <property type="match status" value="1"/>
</dbReference>
<protein>
    <submittedName>
        <fullName evidence="9">Methyl-accepting chemotaxis protein</fullName>
    </submittedName>
</protein>
<feature type="coiled-coil region" evidence="5">
    <location>
        <begin position="330"/>
        <end position="364"/>
    </location>
</feature>
<keyword evidence="7" id="KW-1133">Transmembrane helix</keyword>
<reference evidence="9 10" key="1">
    <citation type="submission" date="2019-11" db="EMBL/GenBank/DDBJ databases">
        <title>Genome sequences of 17 halophilic strains isolated from different environments.</title>
        <authorList>
            <person name="Furrow R.E."/>
        </authorList>
    </citation>
    <scope>NUCLEOTIDE SEQUENCE [LARGE SCALE GENOMIC DNA]</scope>
    <source>
        <strain evidence="9 10">22507_15_FS</strain>
    </source>
</reference>
<feature type="compositionally biased region" description="Low complexity" evidence="6">
    <location>
        <begin position="144"/>
        <end position="160"/>
    </location>
</feature>
<dbReference type="OrthoDB" id="2489132at2"/>
<dbReference type="GO" id="GO:0007165">
    <property type="term" value="P:signal transduction"/>
    <property type="evidence" value="ECO:0007669"/>
    <property type="project" value="UniProtKB-KW"/>
</dbReference>
<evidence type="ECO:0000256" key="5">
    <source>
        <dbReference type="SAM" id="Coils"/>
    </source>
</evidence>
<evidence type="ECO:0000256" key="7">
    <source>
        <dbReference type="SAM" id="Phobius"/>
    </source>
</evidence>
<dbReference type="AlphaFoldDB" id="A0A9X5B579"/>
<dbReference type="Gene3D" id="1.10.287.950">
    <property type="entry name" value="Methyl-accepting chemotaxis protein"/>
    <property type="match status" value="1"/>
</dbReference>
<evidence type="ECO:0000313" key="10">
    <source>
        <dbReference type="Proteomes" id="UP000460751"/>
    </source>
</evidence>
<dbReference type="PANTHER" id="PTHR32089">
    <property type="entry name" value="METHYL-ACCEPTING CHEMOTAXIS PROTEIN MCPB"/>
    <property type="match status" value="1"/>
</dbReference>
<name>A0A9X5B579_9GAMM</name>
<dbReference type="GO" id="GO:0006935">
    <property type="term" value="P:chemotaxis"/>
    <property type="evidence" value="ECO:0007669"/>
    <property type="project" value="InterPro"/>
</dbReference>
<evidence type="ECO:0000256" key="3">
    <source>
        <dbReference type="ARBA" id="ARBA00029447"/>
    </source>
</evidence>
<dbReference type="Proteomes" id="UP000460751">
    <property type="component" value="Unassembled WGS sequence"/>
</dbReference>
<proteinExistence type="inferred from homology"/>
<keyword evidence="7" id="KW-0472">Membrane</keyword>
<accession>A0A9X5B579</accession>
<comment type="subcellular location">
    <subcellularLocation>
        <location evidence="1">Membrane</location>
    </subcellularLocation>
</comment>
<dbReference type="RefSeq" id="WP_151439737.1">
    <property type="nucleotide sequence ID" value="NZ_WMEX01000005.1"/>
</dbReference>
<dbReference type="PANTHER" id="PTHR32089:SF120">
    <property type="entry name" value="METHYL-ACCEPTING CHEMOTAXIS PROTEIN TLPQ"/>
    <property type="match status" value="1"/>
</dbReference>
<dbReference type="SMART" id="SM00283">
    <property type="entry name" value="MA"/>
    <property type="match status" value="1"/>
</dbReference>
<dbReference type="InterPro" id="IPR004090">
    <property type="entry name" value="Chemotax_Me-accpt_rcpt"/>
</dbReference>
<comment type="caution">
    <text evidence="9">The sequence shown here is derived from an EMBL/GenBank/DDBJ whole genome shotgun (WGS) entry which is preliminary data.</text>
</comment>
<evidence type="ECO:0000259" key="8">
    <source>
        <dbReference type="PROSITE" id="PS50111"/>
    </source>
</evidence>
<feature type="region of interest" description="Disordered" evidence="6">
    <location>
        <begin position="144"/>
        <end position="166"/>
    </location>
</feature>
<evidence type="ECO:0000256" key="4">
    <source>
        <dbReference type="PROSITE-ProRule" id="PRU00284"/>
    </source>
</evidence>
<feature type="domain" description="Methyl-accepting transducer" evidence="8">
    <location>
        <begin position="98"/>
        <end position="334"/>
    </location>
</feature>
<keyword evidence="2 4" id="KW-0807">Transducer</keyword>
<feature type="transmembrane region" description="Helical" evidence="7">
    <location>
        <begin position="37"/>
        <end position="56"/>
    </location>
</feature>
<dbReference type="PRINTS" id="PR00260">
    <property type="entry name" value="CHEMTRNSDUCR"/>
</dbReference>
<evidence type="ECO:0000256" key="2">
    <source>
        <dbReference type="ARBA" id="ARBA00023224"/>
    </source>
</evidence>
<dbReference type="GO" id="GO:0016020">
    <property type="term" value="C:membrane"/>
    <property type="evidence" value="ECO:0007669"/>
    <property type="project" value="UniProtKB-SubCell"/>
</dbReference>
<sequence length="542" mass="59336">MGALQKQVVLRACAGMGGSLLVAVACSWLPVPELYRFLLAGALGAIAAILPLMALLQRVQGEAHADAQAEHPLLQALMPSIFRKARTGEALEQTLVEGADANAVSAAQVSYAADRLRSRLDRQVENTNHMTDYAGRIMETIRQSAEQASEAASAASQASEVSDQGQTALREAIEQVRRVHEQSSETVSLIQALNDKSETIQNVTSVIEGIAEQTNLLALNAAIEAARAGEQGRGFAVVADEVRQLAGRTSEATKEASSTLESIQQDTGHIVTRVKELATSVENGLDSVEAVGHQLDEINTGSRKVEEQVRWIAEGDQHNEESLGQMFGSIESLRDEMRDSDEAVAELAQQASRLMELAEQTNAEFALYSSESYHRRFYEAARTGAAEIARCFEQALERGELTREQLFSKERTPIPGTDPQKYHSPFDAFTDRHLPAIQEPVVESLEPIVFAITAAPDGYVPTHNNVFAHEPTGDPQVDLVKSRSKRLFNDRTGARCGSHTRDMLLQTYRRDTGEIMHDLSVPIYVNGTHWGGFRLGYRPAQH</sequence>
<evidence type="ECO:0000256" key="1">
    <source>
        <dbReference type="ARBA" id="ARBA00004370"/>
    </source>
</evidence>
<comment type="similarity">
    <text evidence="3">Belongs to the methyl-accepting chemotaxis (MCP) protein family.</text>
</comment>
<dbReference type="PROSITE" id="PS51257">
    <property type="entry name" value="PROKAR_LIPOPROTEIN"/>
    <property type="match status" value="1"/>
</dbReference>
<organism evidence="9 10">
    <name type="scientific">Vreelandella halophila</name>
    <dbReference type="NCBI Taxonomy" id="86177"/>
    <lineage>
        <taxon>Bacteria</taxon>
        <taxon>Pseudomonadati</taxon>
        <taxon>Pseudomonadota</taxon>
        <taxon>Gammaproteobacteria</taxon>
        <taxon>Oceanospirillales</taxon>
        <taxon>Halomonadaceae</taxon>
        <taxon>Vreelandella</taxon>
    </lineage>
</organism>
<evidence type="ECO:0000313" key="9">
    <source>
        <dbReference type="EMBL" id="MYL27085.1"/>
    </source>
</evidence>
<dbReference type="Pfam" id="PF00015">
    <property type="entry name" value="MCPsignal"/>
    <property type="match status" value="1"/>
</dbReference>
<evidence type="ECO:0000256" key="6">
    <source>
        <dbReference type="SAM" id="MobiDB-lite"/>
    </source>
</evidence>
<feature type="transmembrane region" description="Helical" evidence="7">
    <location>
        <begin position="12"/>
        <end position="31"/>
    </location>
</feature>
<keyword evidence="10" id="KW-1185">Reference proteome</keyword>
<gene>
    <name evidence="9" type="ORF">GLW01_09800</name>
</gene>
<dbReference type="InterPro" id="IPR004089">
    <property type="entry name" value="MCPsignal_dom"/>
</dbReference>
<dbReference type="PROSITE" id="PS50111">
    <property type="entry name" value="CHEMOTAXIS_TRANSDUC_2"/>
    <property type="match status" value="1"/>
</dbReference>
<dbReference type="EMBL" id="WMEX01000005">
    <property type="protein sequence ID" value="MYL27085.1"/>
    <property type="molecule type" value="Genomic_DNA"/>
</dbReference>